<feature type="transmembrane region" description="Helical" evidence="7">
    <location>
        <begin position="304"/>
        <end position="326"/>
    </location>
</feature>
<accession>A0AAN9V191</accession>
<keyword evidence="4 7" id="KW-1133">Transmembrane helix</keyword>
<dbReference type="InterPro" id="IPR020846">
    <property type="entry name" value="MFS_dom"/>
</dbReference>
<dbReference type="Pfam" id="PF07690">
    <property type="entry name" value="MFS_1"/>
    <property type="match status" value="1"/>
</dbReference>
<evidence type="ECO:0000256" key="7">
    <source>
        <dbReference type="SAM" id="Phobius"/>
    </source>
</evidence>
<proteinExistence type="predicted"/>
<sequence>MESDAEKAQAQFEQHSRKSQDVVPSEDEHLFDEAEEKRILRKIDLRLITVTGVLYCVSLIDRANMSAANIAGMAKDLGLVGNDYNVASLVFFVTYTVFQPPSTVICRALGPRLHISAITLLWGAVVIGMAFVSSFGALAGLRLILGTLEAGFFPSCVYLLSTWYTRFEVGKRYALFYIVGCVASGGAGILAFGLMQLHGRAGLAGWQWIFFFEGLLTIALAVASYWLLVGFPDSKQATWRFLSERELAWVIRRVNADRGDSKTPRFEWKKFFSAGLDVKICTTMTYALAFFLPLILVENLGFEVGAAQCLVAPPYAFAGLFLYAMGWLGDRYHVRGPIIAINMIVSLIGLPILGWATNPYVRYFGIFLLTAGANSNVPVVMSYQANNIRGQWKRAFCSATMIGFGSIGGIAGTLVFR</sequence>
<feature type="transmembrane region" description="Helical" evidence="7">
    <location>
        <begin position="271"/>
        <end position="292"/>
    </location>
</feature>
<evidence type="ECO:0000256" key="4">
    <source>
        <dbReference type="ARBA" id="ARBA00022989"/>
    </source>
</evidence>
<feature type="transmembrane region" description="Helical" evidence="7">
    <location>
        <begin position="117"/>
        <end position="137"/>
    </location>
</feature>
<feature type="transmembrane region" description="Helical" evidence="7">
    <location>
        <begin position="338"/>
        <end position="357"/>
    </location>
</feature>
<feature type="domain" description="Major facilitator superfamily (MFS) profile" evidence="8">
    <location>
        <begin position="47"/>
        <end position="417"/>
    </location>
</feature>
<comment type="subcellular location">
    <subcellularLocation>
        <location evidence="1">Membrane</location>
        <topology evidence="1">Multi-pass membrane protein</topology>
    </subcellularLocation>
</comment>
<dbReference type="SUPFAM" id="SSF103473">
    <property type="entry name" value="MFS general substrate transporter"/>
    <property type="match status" value="1"/>
</dbReference>
<dbReference type="PROSITE" id="PS50850">
    <property type="entry name" value="MFS"/>
    <property type="match status" value="1"/>
</dbReference>
<evidence type="ECO:0000256" key="5">
    <source>
        <dbReference type="ARBA" id="ARBA00023136"/>
    </source>
</evidence>
<keyword evidence="3 7" id="KW-0812">Transmembrane</keyword>
<feature type="transmembrane region" description="Helical" evidence="7">
    <location>
        <begin position="45"/>
        <end position="64"/>
    </location>
</feature>
<dbReference type="EMBL" id="JAKJXP020000008">
    <property type="protein sequence ID" value="KAK7756190.1"/>
    <property type="molecule type" value="Genomic_DNA"/>
</dbReference>
<evidence type="ECO:0000256" key="6">
    <source>
        <dbReference type="SAM" id="MobiDB-lite"/>
    </source>
</evidence>
<evidence type="ECO:0000259" key="8">
    <source>
        <dbReference type="PROSITE" id="PS50850"/>
    </source>
</evidence>
<evidence type="ECO:0000256" key="2">
    <source>
        <dbReference type="ARBA" id="ARBA00022448"/>
    </source>
</evidence>
<evidence type="ECO:0000313" key="9">
    <source>
        <dbReference type="EMBL" id="KAK7756190.1"/>
    </source>
</evidence>
<gene>
    <name evidence="9" type="ORF">SLS62_001783</name>
</gene>
<dbReference type="FunFam" id="1.20.1250.20:FF:000511">
    <property type="entry name" value="MFS general substrate transporter"/>
    <property type="match status" value="1"/>
</dbReference>
<dbReference type="PANTHER" id="PTHR43791:SF47">
    <property type="entry name" value="MAJOR FACILITATOR SUPERFAMILY (MFS) PROFILE DOMAIN-CONTAINING PROTEIN-RELATED"/>
    <property type="match status" value="1"/>
</dbReference>
<feature type="transmembrane region" description="Helical" evidence="7">
    <location>
        <begin position="143"/>
        <end position="161"/>
    </location>
</feature>
<feature type="transmembrane region" description="Helical" evidence="7">
    <location>
        <begin position="395"/>
        <end position="416"/>
    </location>
</feature>
<protein>
    <recommendedName>
        <fullName evidence="8">Major facilitator superfamily (MFS) profile domain-containing protein</fullName>
    </recommendedName>
</protein>
<feature type="compositionally biased region" description="Basic and acidic residues" evidence="6">
    <location>
        <begin position="14"/>
        <end position="29"/>
    </location>
</feature>
<feature type="transmembrane region" description="Helical" evidence="7">
    <location>
        <begin position="173"/>
        <end position="194"/>
    </location>
</feature>
<dbReference type="AlphaFoldDB" id="A0AAN9V191"/>
<reference evidence="9 10" key="1">
    <citation type="submission" date="2024-02" db="EMBL/GenBank/DDBJ databases">
        <title>De novo assembly and annotation of 12 fungi associated with fruit tree decline syndrome in Ontario, Canada.</title>
        <authorList>
            <person name="Sulman M."/>
            <person name="Ellouze W."/>
            <person name="Ilyukhin E."/>
        </authorList>
    </citation>
    <scope>NUCLEOTIDE SEQUENCE [LARGE SCALE GENOMIC DNA]</scope>
    <source>
        <strain evidence="9 10">M11/M66-122</strain>
    </source>
</reference>
<feature type="transmembrane region" description="Helical" evidence="7">
    <location>
        <begin position="206"/>
        <end position="228"/>
    </location>
</feature>
<dbReference type="Proteomes" id="UP001320420">
    <property type="component" value="Unassembled WGS sequence"/>
</dbReference>
<evidence type="ECO:0000256" key="1">
    <source>
        <dbReference type="ARBA" id="ARBA00004141"/>
    </source>
</evidence>
<comment type="caution">
    <text evidence="9">The sequence shown here is derived from an EMBL/GenBank/DDBJ whole genome shotgun (WGS) entry which is preliminary data.</text>
</comment>
<organism evidence="9 10">
    <name type="scientific">Diatrype stigma</name>
    <dbReference type="NCBI Taxonomy" id="117547"/>
    <lineage>
        <taxon>Eukaryota</taxon>
        <taxon>Fungi</taxon>
        <taxon>Dikarya</taxon>
        <taxon>Ascomycota</taxon>
        <taxon>Pezizomycotina</taxon>
        <taxon>Sordariomycetes</taxon>
        <taxon>Xylariomycetidae</taxon>
        <taxon>Xylariales</taxon>
        <taxon>Diatrypaceae</taxon>
        <taxon>Diatrype</taxon>
    </lineage>
</organism>
<dbReference type="Gene3D" id="1.20.1250.20">
    <property type="entry name" value="MFS general substrate transporter like domains"/>
    <property type="match status" value="2"/>
</dbReference>
<keyword evidence="10" id="KW-1185">Reference proteome</keyword>
<feature type="transmembrane region" description="Helical" evidence="7">
    <location>
        <begin position="84"/>
        <end position="105"/>
    </location>
</feature>
<name>A0AAN9V191_9PEZI</name>
<dbReference type="InterPro" id="IPR036259">
    <property type="entry name" value="MFS_trans_sf"/>
</dbReference>
<dbReference type="GO" id="GO:0022857">
    <property type="term" value="F:transmembrane transporter activity"/>
    <property type="evidence" value="ECO:0007669"/>
    <property type="project" value="InterPro"/>
</dbReference>
<dbReference type="PANTHER" id="PTHR43791">
    <property type="entry name" value="PERMEASE-RELATED"/>
    <property type="match status" value="1"/>
</dbReference>
<evidence type="ECO:0000256" key="3">
    <source>
        <dbReference type="ARBA" id="ARBA00022692"/>
    </source>
</evidence>
<dbReference type="InterPro" id="IPR011701">
    <property type="entry name" value="MFS"/>
</dbReference>
<keyword evidence="5 7" id="KW-0472">Membrane</keyword>
<keyword evidence="2" id="KW-0813">Transport</keyword>
<dbReference type="GO" id="GO:0016020">
    <property type="term" value="C:membrane"/>
    <property type="evidence" value="ECO:0007669"/>
    <property type="project" value="UniProtKB-SubCell"/>
</dbReference>
<feature type="region of interest" description="Disordered" evidence="6">
    <location>
        <begin position="1"/>
        <end position="29"/>
    </location>
</feature>
<feature type="transmembrane region" description="Helical" evidence="7">
    <location>
        <begin position="363"/>
        <end position="383"/>
    </location>
</feature>
<evidence type="ECO:0000313" key="10">
    <source>
        <dbReference type="Proteomes" id="UP001320420"/>
    </source>
</evidence>